<protein>
    <submittedName>
        <fullName evidence="2">Uncharacterized protein</fullName>
    </submittedName>
</protein>
<sequence length="214" mass="22091">MSDIHWPFAKFKAPVDGATSQGAPFSARRSEGHTQSTIEREGVTGPILARAGGQSEHVSRTPAGQTPVIVLGRLASARPGCSGEAGLQRGRAAGPAGCAAPRRRPHVSECAADAARRIRRGAGHRRICGAVGRYCRRRGAAAYHTEAAIVHGGQPSCVRAALDAGLDGLRPNSAGALEPRSCVRAALDAGVDGLPGSLRSQARTFGVAISQMFS</sequence>
<dbReference type="EMBL" id="VIIS01001631">
    <property type="protein sequence ID" value="KAF0295248.1"/>
    <property type="molecule type" value="Genomic_DNA"/>
</dbReference>
<evidence type="ECO:0000256" key="1">
    <source>
        <dbReference type="SAM" id="MobiDB-lite"/>
    </source>
</evidence>
<organism evidence="2 3">
    <name type="scientific">Amphibalanus amphitrite</name>
    <name type="common">Striped barnacle</name>
    <name type="synonym">Balanus amphitrite</name>
    <dbReference type="NCBI Taxonomy" id="1232801"/>
    <lineage>
        <taxon>Eukaryota</taxon>
        <taxon>Metazoa</taxon>
        <taxon>Ecdysozoa</taxon>
        <taxon>Arthropoda</taxon>
        <taxon>Crustacea</taxon>
        <taxon>Multicrustacea</taxon>
        <taxon>Cirripedia</taxon>
        <taxon>Thoracica</taxon>
        <taxon>Thoracicalcarea</taxon>
        <taxon>Balanomorpha</taxon>
        <taxon>Balanoidea</taxon>
        <taxon>Balanidae</taxon>
        <taxon>Amphibalaninae</taxon>
        <taxon>Amphibalanus</taxon>
    </lineage>
</organism>
<name>A0A6A4VZC0_AMPAM</name>
<dbReference type="AlphaFoldDB" id="A0A6A4VZC0"/>
<feature type="compositionally biased region" description="Basic and acidic residues" evidence="1">
    <location>
        <begin position="28"/>
        <end position="38"/>
    </location>
</feature>
<evidence type="ECO:0000313" key="2">
    <source>
        <dbReference type="EMBL" id="KAF0295248.1"/>
    </source>
</evidence>
<keyword evidence="3" id="KW-1185">Reference proteome</keyword>
<reference evidence="2 3" key="1">
    <citation type="submission" date="2019-07" db="EMBL/GenBank/DDBJ databases">
        <title>Draft genome assembly of a fouling barnacle, Amphibalanus amphitrite (Darwin, 1854): The first reference genome for Thecostraca.</title>
        <authorList>
            <person name="Kim W."/>
        </authorList>
    </citation>
    <scope>NUCLEOTIDE SEQUENCE [LARGE SCALE GENOMIC DNA]</scope>
    <source>
        <strain evidence="2">SNU_AA5</strain>
        <tissue evidence="2">Soma without cirri and trophi</tissue>
    </source>
</reference>
<gene>
    <name evidence="2" type="ORF">FJT64_000685</name>
</gene>
<feature type="region of interest" description="Disordered" evidence="1">
    <location>
        <begin position="15"/>
        <end position="38"/>
    </location>
</feature>
<accession>A0A6A4VZC0</accession>
<evidence type="ECO:0000313" key="3">
    <source>
        <dbReference type="Proteomes" id="UP000440578"/>
    </source>
</evidence>
<comment type="caution">
    <text evidence="2">The sequence shown here is derived from an EMBL/GenBank/DDBJ whole genome shotgun (WGS) entry which is preliminary data.</text>
</comment>
<dbReference type="Proteomes" id="UP000440578">
    <property type="component" value="Unassembled WGS sequence"/>
</dbReference>
<proteinExistence type="predicted"/>